<evidence type="ECO:0000256" key="1">
    <source>
        <dbReference type="SAM" id="MobiDB-lite"/>
    </source>
</evidence>
<dbReference type="InterPro" id="IPR011041">
    <property type="entry name" value="Quinoprot_gluc/sorb_DH_b-prop"/>
</dbReference>
<dbReference type="Gene3D" id="2.120.10.30">
    <property type="entry name" value="TolB, C-terminal domain"/>
    <property type="match status" value="1"/>
</dbReference>
<dbReference type="PANTHER" id="PTHR19328">
    <property type="entry name" value="HEDGEHOG-INTERACTING PROTEIN"/>
    <property type="match status" value="1"/>
</dbReference>
<name>A0A382DQS8_9ZZZZ</name>
<proteinExistence type="predicted"/>
<evidence type="ECO:0000259" key="2">
    <source>
        <dbReference type="Pfam" id="PF07995"/>
    </source>
</evidence>
<feature type="domain" description="Glucose/Sorbosone dehydrogenase" evidence="2">
    <location>
        <begin position="48"/>
        <end position="372"/>
    </location>
</feature>
<dbReference type="SUPFAM" id="SSF50952">
    <property type="entry name" value="Soluble quinoprotein glucose dehydrogenase"/>
    <property type="match status" value="1"/>
</dbReference>
<accession>A0A382DQS8</accession>
<dbReference type="InterPro" id="IPR012938">
    <property type="entry name" value="Glc/Sorbosone_DH"/>
</dbReference>
<feature type="region of interest" description="Disordered" evidence="1">
    <location>
        <begin position="188"/>
        <end position="207"/>
    </location>
</feature>
<protein>
    <recommendedName>
        <fullName evidence="2">Glucose/Sorbosone dehydrogenase domain-containing protein</fullName>
    </recommendedName>
</protein>
<evidence type="ECO:0000313" key="3">
    <source>
        <dbReference type="EMBL" id="SVB40324.1"/>
    </source>
</evidence>
<dbReference type="InterPro" id="IPR011042">
    <property type="entry name" value="6-blade_b-propeller_TolB-like"/>
</dbReference>
<dbReference type="AlphaFoldDB" id="A0A382DQS8"/>
<organism evidence="3">
    <name type="scientific">marine metagenome</name>
    <dbReference type="NCBI Taxonomy" id="408172"/>
    <lineage>
        <taxon>unclassified sequences</taxon>
        <taxon>metagenomes</taxon>
        <taxon>ecological metagenomes</taxon>
    </lineage>
</organism>
<dbReference type="EMBL" id="UINC01040443">
    <property type="protein sequence ID" value="SVB40324.1"/>
    <property type="molecule type" value="Genomic_DNA"/>
</dbReference>
<dbReference type="PANTHER" id="PTHR19328:SF75">
    <property type="entry name" value="ALDOSE SUGAR DEHYDROGENASE YLII"/>
    <property type="match status" value="1"/>
</dbReference>
<gene>
    <name evidence="3" type="ORF">METZ01_LOCUS193178</name>
</gene>
<feature type="compositionally biased region" description="Polar residues" evidence="1">
    <location>
        <begin position="189"/>
        <end position="199"/>
    </location>
</feature>
<dbReference type="Pfam" id="PF07995">
    <property type="entry name" value="GSDH"/>
    <property type="match status" value="1"/>
</dbReference>
<sequence length="387" mass="42040">MVWTHARVCVALGLILFVAKPVLGQAPVLRSAHHDFRVVTVADGLIGPWSIAFLPGGDILITEKSGRLRLVRNGVLRMEPIEGVPAVLDQGQGGLMDVVPHPDFESNQFVYLTYSKPIGDGNEATTALGRGRFVNDRLMDFEDIFVSQTRGRGHFGSRLAFDADGYIFVTVGERQAPSRGDLEAHPAQDVTNHHGTVNRLNDDGSVPTDNPFVGQGDARPEIWSYGHRNPQGLAIHPETGDIWVTEHGPQGGDEFNRILPGLNYGWPVIGYGVNYGSGLAIHEGTRREGIESPTHFWVPSIATAGLMVYTGDLFPAWKGNIFAGGLAGQQMARLTMEGQRVAQEETLLQGLGRVRDIRQSPDGYIYVAIDGRAQPSAVVRLEPAGAR</sequence>
<reference evidence="3" key="1">
    <citation type="submission" date="2018-05" db="EMBL/GenBank/DDBJ databases">
        <authorList>
            <person name="Lanie J.A."/>
            <person name="Ng W.-L."/>
            <person name="Kazmierczak K.M."/>
            <person name="Andrzejewski T.M."/>
            <person name="Davidsen T.M."/>
            <person name="Wayne K.J."/>
            <person name="Tettelin H."/>
            <person name="Glass J.I."/>
            <person name="Rusch D."/>
            <person name="Podicherti R."/>
            <person name="Tsui H.-C.T."/>
            <person name="Winkler M.E."/>
        </authorList>
    </citation>
    <scope>NUCLEOTIDE SEQUENCE</scope>
</reference>